<keyword evidence="2" id="KW-0540">Nuclease</keyword>
<dbReference type="RefSeq" id="WP_212507894.1">
    <property type="nucleotide sequence ID" value="NZ_CP060696.1"/>
</dbReference>
<name>A0A7G9WJG5_9FIRM</name>
<dbReference type="SMART" id="SM00990">
    <property type="entry name" value="VRR_NUC"/>
    <property type="match status" value="1"/>
</dbReference>
<keyword evidence="6" id="KW-1185">Reference proteome</keyword>
<dbReference type="GO" id="GO:0003676">
    <property type="term" value="F:nucleic acid binding"/>
    <property type="evidence" value="ECO:0007669"/>
    <property type="project" value="InterPro"/>
</dbReference>
<gene>
    <name evidence="5" type="ORF">H6X83_04110</name>
</gene>
<evidence type="ECO:0000313" key="5">
    <source>
        <dbReference type="EMBL" id="QNO18827.1"/>
    </source>
</evidence>
<proteinExistence type="predicted"/>
<dbReference type="Pfam" id="PF08774">
    <property type="entry name" value="VRR_NUC"/>
    <property type="match status" value="1"/>
</dbReference>
<dbReference type="Gene3D" id="3.40.1350.10">
    <property type="match status" value="1"/>
</dbReference>
<dbReference type="Proteomes" id="UP000516046">
    <property type="component" value="Chromosome"/>
</dbReference>
<evidence type="ECO:0000259" key="4">
    <source>
        <dbReference type="SMART" id="SM00990"/>
    </source>
</evidence>
<comment type="cofactor">
    <cofactor evidence="1">
        <name>Mg(2+)</name>
        <dbReference type="ChEBI" id="CHEBI:18420"/>
    </cofactor>
</comment>
<dbReference type="InterPro" id="IPR014883">
    <property type="entry name" value="VRR_NUC"/>
</dbReference>
<feature type="domain" description="VRR-NUC" evidence="4">
    <location>
        <begin position="10"/>
        <end position="116"/>
    </location>
</feature>
<dbReference type="InterPro" id="IPR011856">
    <property type="entry name" value="tRNA_endonuc-like_dom_sf"/>
</dbReference>
<organism evidence="5 6">
    <name type="scientific">Caproicibacterium amylolyticum</name>
    <dbReference type="NCBI Taxonomy" id="2766537"/>
    <lineage>
        <taxon>Bacteria</taxon>
        <taxon>Bacillati</taxon>
        <taxon>Bacillota</taxon>
        <taxon>Clostridia</taxon>
        <taxon>Eubacteriales</taxon>
        <taxon>Oscillospiraceae</taxon>
        <taxon>Caproicibacterium</taxon>
    </lineage>
</organism>
<dbReference type="GO" id="GO:0004518">
    <property type="term" value="F:nuclease activity"/>
    <property type="evidence" value="ECO:0007669"/>
    <property type="project" value="UniProtKB-KW"/>
</dbReference>
<sequence>MNRVFKLNPMQESSIQHAIFLWSEQPAIRSRFPELALLHHIKNETTYADAKQIAIDKASGVKKGVPDLSLPCPRGNFAGLYIELKTAKGKPSREQLWWIDKLSEHGYCACICYGYQEAIKCLNEYLSLPLHLHTVPMSEQSN</sequence>
<evidence type="ECO:0000313" key="6">
    <source>
        <dbReference type="Proteomes" id="UP000516046"/>
    </source>
</evidence>
<evidence type="ECO:0000256" key="2">
    <source>
        <dbReference type="ARBA" id="ARBA00022722"/>
    </source>
</evidence>
<dbReference type="AlphaFoldDB" id="A0A7G9WJG5"/>
<accession>A0A7G9WJG5</accession>
<keyword evidence="3" id="KW-0378">Hydrolase</keyword>
<dbReference type="KEGG" id="caml:H6X83_04110"/>
<protein>
    <submittedName>
        <fullName evidence="5">VRR-NUC domain-containing protein</fullName>
    </submittedName>
</protein>
<dbReference type="GO" id="GO:0016788">
    <property type="term" value="F:hydrolase activity, acting on ester bonds"/>
    <property type="evidence" value="ECO:0007669"/>
    <property type="project" value="InterPro"/>
</dbReference>
<evidence type="ECO:0000256" key="1">
    <source>
        <dbReference type="ARBA" id="ARBA00001946"/>
    </source>
</evidence>
<evidence type="ECO:0000256" key="3">
    <source>
        <dbReference type="ARBA" id="ARBA00022801"/>
    </source>
</evidence>
<dbReference type="EMBL" id="CP060696">
    <property type="protein sequence ID" value="QNO18827.1"/>
    <property type="molecule type" value="Genomic_DNA"/>
</dbReference>
<reference evidence="5 6" key="1">
    <citation type="submission" date="2020-08" db="EMBL/GenBank/DDBJ databases">
        <authorList>
            <person name="Ren C."/>
            <person name="Gu Y."/>
            <person name="Xu Y."/>
        </authorList>
    </citation>
    <scope>NUCLEOTIDE SEQUENCE [LARGE SCALE GENOMIC DNA]</scope>
    <source>
        <strain evidence="5 6">LBM18003</strain>
    </source>
</reference>